<dbReference type="PANTHER" id="PTHR48022">
    <property type="entry name" value="PLASTIDIC GLUCOSE TRANSPORTER 4"/>
    <property type="match status" value="1"/>
</dbReference>
<dbReference type="InterPro" id="IPR005828">
    <property type="entry name" value="MFS_sugar_transport-like"/>
</dbReference>
<accession>A0AA38WZH2</accession>
<dbReference type="Proteomes" id="UP001172673">
    <property type="component" value="Unassembled WGS sequence"/>
</dbReference>
<sequence>MGKFNSLAGKIADKQTQIVLFSSTAIALYGYDQGMMSLINTNYSYLGTMGIAEESPVVGVIVSVYYLGCAVGAVLGSRYADAKGRKKGIFACLATASLGNLLMFVAGMGGASQRAALTLMMVGRIVMGLGVGGIDAVVPVYSSELSEDDARGTALAQEFQANIFGLNMAFIINVAVTHTLGKWNQWAWRIPIIVMQVYPALLFAGASLLPETPRWCVLHEQNEQAKQSIKRVFGEDEVEDRINELVEAHKKEEEEGTTSYADMIWPSGSQFHPTVVTVMGQVNQALTGYGAVSVYGPQIFELLGFGVTTAEFITLGNYVFYFGMMTVAWILIDRLGRRRLMIQGAFWLAISFALLTILGGLASNGEKLKIPLLATGIPGIIVLYLATSVFGIGWLVPPWLIPTEIYPSTARAQGAAISVIIWGLANFAVTLLTPIGFNNLEYWLFLVFAATNAFAGLWTYLYCPESGNRTFEENQDFFKEAAEKGSWRVSRVRDGEFRVLPDTEGIGDDEEADGEGQRNKKKDNGQGETTPLLGRTNTE</sequence>
<dbReference type="InterPro" id="IPR005829">
    <property type="entry name" value="Sugar_transporter_CS"/>
</dbReference>
<evidence type="ECO:0000256" key="2">
    <source>
        <dbReference type="ARBA" id="ARBA00010992"/>
    </source>
</evidence>
<dbReference type="InterPro" id="IPR036259">
    <property type="entry name" value="MFS_trans_sf"/>
</dbReference>
<dbReference type="PROSITE" id="PS00217">
    <property type="entry name" value="SUGAR_TRANSPORT_2"/>
    <property type="match status" value="1"/>
</dbReference>
<reference evidence="10" key="1">
    <citation type="submission" date="2022-10" db="EMBL/GenBank/DDBJ databases">
        <title>Culturing micro-colonial fungi from biological soil crusts in the Mojave desert and describing Neophaeococcomyces mojavensis, and introducing the new genera and species Taxawa tesnikishii.</title>
        <authorList>
            <person name="Kurbessoian T."/>
            <person name="Stajich J.E."/>
        </authorList>
    </citation>
    <scope>NUCLEOTIDE SEQUENCE</scope>
    <source>
        <strain evidence="10">TK_41</strain>
    </source>
</reference>
<feature type="transmembrane region" description="Helical" evidence="8">
    <location>
        <begin position="312"/>
        <end position="332"/>
    </location>
</feature>
<proteinExistence type="inferred from homology"/>
<dbReference type="InterPro" id="IPR020846">
    <property type="entry name" value="MFS_dom"/>
</dbReference>
<organism evidence="10 11">
    <name type="scientific">Cladophialophora chaetospira</name>
    <dbReference type="NCBI Taxonomy" id="386627"/>
    <lineage>
        <taxon>Eukaryota</taxon>
        <taxon>Fungi</taxon>
        <taxon>Dikarya</taxon>
        <taxon>Ascomycota</taxon>
        <taxon>Pezizomycotina</taxon>
        <taxon>Eurotiomycetes</taxon>
        <taxon>Chaetothyriomycetidae</taxon>
        <taxon>Chaetothyriales</taxon>
        <taxon>Herpotrichiellaceae</taxon>
        <taxon>Cladophialophora</taxon>
    </lineage>
</organism>
<feature type="transmembrane region" description="Helical" evidence="8">
    <location>
        <begin position="415"/>
        <end position="435"/>
    </location>
</feature>
<dbReference type="PRINTS" id="PR00171">
    <property type="entry name" value="SUGRTRNSPORT"/>
</dbReference>
<feature type="transmembrane region" description="Helical" evidence="8">
    <location>
        <begin position="370"/>
        <end position="395"/>
    </location>
</feature>
<keyword evidence="4 8" id="KW-0812">Transmembrane</keyword>
<evidence type="ECO:0000259" key="9">
    <source>
        <dbReference type="PROSITE" id="PS50850"/>
    </source>
</evidence>
<evidence type="ECO:0000256" key="4">
    <source>
        <dbReference type="ARBA" id="ARBA00022692"/>
    </source>
</evidence>
<dbReference type="PANTHER" id="PTHR48022:SF68">
    <property type="entry name" value="MAJOR FACILITATOR SUPERFAMILY (MFS) PROFILE DOMAIN-CONTAINING PROTEIN-RELATED"/>
    <property type="match status" value="1"/>
</dbReference>
<evidence type="ECO:0000313" key="11">
    <source>
        <dbReference type="Proteomes" id="UP001172673"/>
    </source>
</evidence>
<dbReference type="Gene3D" id="1.20.1250.20">
    <property type="entry name" value="MFS general substrate transporter like domains"/>
    <property type="match status" value="1"/>
</dbReference>
<keyword evidence="6 8" id="KW-0472">Membrane</keyword>
<dbReference type="EMBL" id="JAPDRK010000020">
    <property type="protein sequence ID" value="KAJ9603958.1"/>
    <property type="molecule type" value="Genomic_DNA"/>
</dbReference>
<feature type="transmembrane region" description="Helical" evidence="8">
    <location>
        <begin position="57"/>
        <end position="76"/>
    </location>
</feature>
<evidence type="ECO:0000313" key="10">
    <source>
        <dbReference type="EMBL" id="KAJ9603958.1"/>
    </source>
</evidence>
<protein>
    <recommendedName>
        <fullName evidence="9">Major facilitator superfamily (MFS) profile domain-containing protein</fullName>
    </recommendedName>
</protein>
<comment type="caution">
    <text evidence="10">The sequence shown here is derived from an EMBL/GenBank/DDBJ whole genome shotgun (WGS) entry which is preliminary data.</text>
</comment>
<keyword evidence="11" id="KW-1185">Reference proteome</keyword>
<evidence type="ECO:0000256" key="7">
    <source>
        <dbReference type="SAM" id="MobiDB-lite"/>
    </source>
</evidence>
<dbReference type="SUPFAM" id="SSF103473">
    <property type="entry name" value="MFS general substrate transporter"/>
    <property type="match status" value="1"/>
</dbReference>
<feature type="domain" description="Major facilitator superfamily (MFS) profile" evidence="9">
    <location>
        <begin position="18"/>
        <end position="467"/>
    </location>
</feature>
<comment type="subcellular location">
    <subcellularLocation>
        <location evidence="1">Membrane</location>
        <topology evidence="1">Multi-pass membrane protein</topology>
    </subcellularLocation>
</comment>
<evidence type="ECO:0000256" key="8">
    <source>
        <dbReference type="SAM" id="Phobius"/>
    </source>
</evidence>
<feature type="region of interest" description="Disordered" evidence="7">
    <location>
        <begin position="500"/>
        <end position="539"/>
    </location>
</feature>
<feature type="transmembrane region" description="Helical" evidence="8">
    <location>
        <begin position="88"/>
        <end position="109"/>
    </location>
</feature>
<dbReference type="AlphaFoldDB" id="A0AA38WZH2"/>
<feature type="transmembrane region" description="Helical" evidence="8">
    <location>
        <begin position="442"/>
        <end position="461"/>
    </location>
</feature>
<dbReference type="Pfam" id="PF00083">
    <property type="entry name" value="Sugar_tr"/>
    <property type="match status" value="1"/>
</dbReference>
<evidence type="ECO:0000256" key="5">
    <source>
        <dbReference type="ARBA" id="ARBA00022989"/>
    </source>
</evidence>
<dbReference type="PROSITE" id="PS50850">
    <property type="entry name" value="MFS"/>
    <property type="match status" value="1"/>
</dbReference>
<feature type="compositionally biased region" description="Acidic residues" evidence="7">
    <location>
        <begin position="505"/>
        <end position="514"/>
    </location>
</feature>
<feature type="compositionally biased region" description="Basic and acidic residues" evidence="7">
    <location>
        <begin position="515"/>
        <end position="525"/>
    </location>
</feature>
<dbReference type="GO" id="GO:0005351">
    <property type="term" value="F:carbohydrate:proton symporter activity"/>
    <property type="evidence" value="ECO:0007669"/>
    <property type="project" value="TreeGrafter"/>
</dbReference>
<comment type="similarity">
    <text evidence="2">Belongs to the major facilitator superfamily. Sugar transporter (TC 2.A.1.1) family.</text>
</comment>
<evidence type="ECO:0000256" key="6">
    <source>
        <dbReference type="ARBA" id="ARBA00023136"/>
    </source>
</evidence>
<keyword evidence="3" id="KW-0813">Transport</keyword>
<keyword evidence="5 8" id="KW-1133">Transmembrane helix</keyword>
<dbReference type="InterPro" id="IPR003663">
    <property type="entry name" value="Sugar/inositol_transpt"/>
</dbReference>
<dbReference type="InterPro" id="IPR050360">
    <property type="entry name" value="MFS_Sugar_Transporters"/>
</dbReference>
<feature type="transmembrane region" description="Helical" evidence="8">
    <location>
        <begin position="115"/>
        <end position="138"/>
    </location>
</feature>
<feature type="transmembrane region" description="Helical" evidence="8">
    <location>
        <begin position="344"/>
        <end position="363"/>
    </location>
</feature>
<evidence type="ECO:0000256" key="1">
    <source>
        <dbReference type="ARBA" id="ARBA00004141"/>
    </source>
</evidence>
<evidence type="ECO:0000256" key="3">
    <source>
        <dbReference type="ARBA" id="ARBA00022448"/>
    </source>
</evidence>
<feature type="transmembrane region" description="Helical" evidence="8">
    <location>
        <begin position="159"/>
        <end position="180"/>
    </location>
</feature>
<name>A0AA38WZH2_9EURO</name>
<feature type="transmembrane region" description="Helical" evidence="8">
    <location>
        <begin position="186"/>
        <end position="209"/>
    </location>
</feature>
<gene>
    <name evidence="10" type="ORF">H2200_011480</name>
</gene>
<dbReference type="GO" id="GO:0016020">
    <property type="term" value="C:membrane"/>
    <property type="evidence" value="ECO:0007669"/>
    <property type="project" value="UniProtKB-SubCell"/>
</dbReference>